<dbReference type="AlphaFoldDB" id="A0A0H5PYK4"/>
<evidence type="ECO:0008006" key="2">
    <source>
        <dbReference type="Google" id="ProtNLM"/>
    </source>
</evidence>
<reference evidence="1" key="2">
    <citation type="submission" date="2015-07" db="EMBL/GenBank/DDBJ databases">
        <title>Plasmids, circular viruses and viroids from rat gut.</title>
        <authorList>
            <person name="Jorgensen T.J."/>
            <person name="Hansen M.A."/>
            <person name="Xu Z."/>
            <person name="Tabak M.A."/>
            <person name="Sorensen S.J."/>
            <person name="Hansen L.H."/>
        </authorList>
    </citation>
    <scope>NUCLEOTIDE SEQUENCE</scope>
    <source>
        <plasmid evidence="1">pRGRH0358</plasmid>
    </source>
</reference>
<accession>A0A0H5PYK4</accession>
<sequence length="85" mass="10102">MSLHDEVEEFKHLASIGRQARPYKERVSMLAPHSATIHDLLFEEKLTMYQVWQFLCRRRGLRGIAYSTVRRFIIKQGWHKNGEVC</sequence>
<keyword evidence="1" id="KW-0614">Plasmid</keyword>
<reference evidence="1" key="1">
    <citation type="submission" date="2015-06" db="EMBL/GenBank/DDBJ databases">
        <authorList>
            <person name="Joergensen T."/>
        </authorList>
    </citation>
    <scope>NUCLEOTIDE SEQUENCE</scope>
    <source>
        <plasmid evidence="1">pRGRH0358</plasmid>
    </source>
</reference>
<organism evidence="1">
    <name type="scientific">uncultured prokaryote</name>
    <dbReference type="NCBI Taxonomy" id="198431"/>
    <lineage>
        <taxon>unclassified sequences</taxon>
        <taxon>environmental samples</taxon>
    </lineage>
</organism>
<geneLocation type="plasmid" evidence="1">
    <name>pRGRH0358</name>
</geneLocation>
<protein>
    <recommendedName>
        <fullName evidence="2">Winged helix-turn helix domain-containing protein</fullName>
    </recommendedName>
</protein>
<dbReference type="EMBL" id="LN853021">
    <property type="protein sequence ID" value="CRY94791.1"/>
    <property type="molecule type" value="Genomic_DNA"/>
</dbReference>
<proteinExistence type="predicted"/>
<evidence type="ECO:0000313" key="1">
    <source>
        <dbReference type="EMBL" id="CRY94791.1"/>
    </source>
</evidence>
<name>A0A0H5PYK4_9ZZZZ</name>